<feature type="region of interest" description="Disordered" evidence="1">
    <location>
        <begin position="355"/>
        <end position="405"/>
    </location>
</feature>
<dbReference type="Gene3D" id="2.160.20.10">
    <property type="entry name" value="Single-stranded right-handed beta-helix, Pectin lyase-like"/>
    <property type="match status" value="1"/>
</dbReference>
<gene>
    <name evidence="2" type="ORF">FSW04_22620</name>
</gene>
<name>A0A5B8UAJ8_9ACTN</name>
<accession>A0A5B8UAJ8</accession>
<dbReference type="InterPro" id="IPR011050">
    <property type="entry name" value="Pectin_lyase_fold/virulence"/>
</dbReference>
<dbReference type="InterPro" id="IPR012334">
    <property type="entry name" value="Pectin_lyas_fold"/>
</dbReference>
<organism evidence="2 3">
    <name type="scientific">Baekduia soli</name>
    <dbReference type="NCBI Taxonomy" id="496014"/>
    <lineage>
        <taxon>Bacteria</taxon>
        <taxon>Bacillati</taxon>
        <taxon>Actinomycetota</taxon>
        <taxon>Thermoleophilia</taxon>
        <taxon>Solirubrobacterales</taxon>
        <taxon>Baekduiaceae</taxon>
        <taxon>Baekduia</taxon>
    </lineage>
</organism>
<proteinExistence type="predicted"/>
<dbReference type="EMBL" id="CP042430">
    <property type="protein sequence ID" value="QEC50090.1"/>
    <property type="molecule type" value="Genomic_DNA"/>
</dbReference>
<protein>
    <recommendedName>
        <fullName evidence="4">Right handed beta helix domain-containing protein</fullName>
    </recommendedName>
</protein>
<dbReference type="SUPFAM" id="SSF51126">
    <property type="entry name" value="Pectin lyase-like"/>
    <property type="match status" value="1"/>
</dbReference>
<evidence type="ECO:0008006" key="4">
    <source>
        <dbReference type="Google" id="ProtNLM"/>
    </source>
</evidence>
<reference evidence="2 3" key="1">
    <citation type="journal article" date="2018" name="J. Microbiol.">
        <title>Baekduia soli gen. nov., sp. nov., a novel bacterium isolated from the soil of Baekdu Mountain and proposal of a novel family name, Baekduiaceae fam. nov.</title>
        <authorList>
            <person name="An D.S."/>
            <person name="Siddiqi M.Z."/>
            <person name="Kim K.H."/>
            <person name="Yu H.S."/>
            <person name="Im W.T."/>
        </authorList>
    </citation>
    <scope>NUCLEOTIDE SEQUENCE [LARGE SCALE GENOMIC DNA]</scope>
    <source>
        <strain evidence="2 3">BR7-21</strain>
    </source>
</reference>
<feature type="compositionally biased region" description="Basic residues" evidence="1">
    <location>
        <begin position="394"/>
        <end position="405"/>
    </location>
</feature>
<evidence type="ECO:0000313" key="3">
    <source>
        <dbReference type="Proteomes" id="UP000321805"/>
    </source>
</evidence>
<dbReference type="AlphaFoldDB" id="A0A5B8UAJ8"/>
<dbReference type="KEGG" id="bsol:FSW04_22620"/>
<evidence type="ECO:0000313" key="2">
    <source>
        <dbReference type="EMBL" id="QEC50090.1"/>
    </source>
</evidence>
<sequence length="405" mass="41770">MRVDTHLPRGLLAAAVVIALAGVAAALAIVLDEDHGAGRAAVTTSAPAMPAAGRAAASLFLTPGGDDAAPCTSELPCRTLDRAYHLARPGAVVALAAGRYGPQLVTTDPAKRGTGCESARRAAACVTFRPAPGARVTLGGLTLGASYGHPGPSGIALSGGGGGAVLDVGDTVLNQVREVSLAGVRQRLLYITGGRDMAIRGGSVGGANLPDGTHPEIQRVYGSDPLIVPTRLTIEGVWFHDVNTTSPTAHVDCLQIENGEDLVIRGNRFERCGSVGLRMSYGADGNEAPPQHVLIEDNVFGPCRDTPVSPCYYSAQLGVGRHVIVRHNTSTQAFQPAGGPRYADHVRYERNLAPGSAARTASAMSPTCGPSGRARRPTGGCAPWGSTRPCGVSRGRRRPGRGPPR</sequence>
<evidence type="ECO:0000256" key="1">
    <source>
        <dbReference type="SAM" id="MobiDB-lite"/>
    </source>
</evidence>
<keyword evidence="3" id="KW-1185">Reference proteome</keyword>
<dbReference type="Proteomes" id="UP000321805">
    <property type="component" value="Chromosome"/>
</dbReference>
<dbReference type="OrthoDB" id="9765222at2"/>
<dbReference type="RefSeq" id="WP_146922453.1">
    <property type="nucleotide sequence ID" value="NZ_CP042430.1"/>
</dbReference>